<dbReference type="GO" id="GO:0002189">
    <property type="term" value="C:ribose phosphate diphosphokinase complex"/>
    <property type="evidence" value="ECO:0007669"/>
    <property type="project" value="TreeGrafter"/>
</dbReference>
<evidence type="ECO:0000256" key="9">
    <source>
        <dbReference type="ARBA" id="ARBA00049535"/>
    </source>
</evidence>
<dbReference type="GO" id="GO:0005524">
    <property type="term" value="F:ATP binding"/>
    <property type="evidence" value="ECO:0007669"/>
    <property type="project" value="UniProtKB-KW"/>
</dbReference>
<dbReference type="NCBIfam" id="TIGR01251">
    <property type="entry name" value="ribP_PPkin"/>
    <property type="match status" value="1"/>
</dbReference>
<dbReference type="GO" id="GO:0006164">
    <property type="term" value="P:purine nucleotide biosynthetic process"/>
    <property type="evidence" value="ECO:0007669"/>
    <property type="project" value="TreeGrafter"/>
</dbReference>
<dbReference type="Proteomes" id="UP000034108">
    <property type="component" value="Unassembled WGS sequence"/>
</dbReference>
<evidence type="ECO:0000256" key="8">
    <source>
        <dbReference type="ARBA" id="ARBA00022842"/>
    </source>
</evidence>
<dbReference type="Pfam" id="PF13793">
    <property type="entry name" value="Pribosyltran_N"/>
    <property type="match status" value="1"/>
</dbReference>
<dbReference type="PROSITE" id="PS00114">
    <property type="entry name" value="PRPP_SYNTHASE"/>
    <property type="match status" value="1"/>
</dbReference>
<dbReference type="EC" id="2.7.6.1" evidence="1"/>
<dbReference type="CDD" id="cd06223">
    <property type="entry name" value="PRTases_typeI"/>
    <property type="match status" value="1"/>
</dbReference>
<dbReference type="EMBL" id="LCAV01000041">
    <property type="protein sequence ID" value="KKR96737.1"/>
    <property type="molecule type" value="Genomic_DNA"/>
</dbReference>
<accession>A0A0G0Y8X1</accession>
<dbReference type="SMART" id="SM01400">
    <property type="entry name" value="Pribosyltran_N"/>
    <property type="match status" value="1"/>
</dbReference>
<dbReference type="AlphaFoldDB" id="A0A0G0Y8X1"/>
<evidence type="ECO:0000256" key="5">
    <source>
        <dbReference type="ARBA" id="ARBA00022741"/>
    </source>
</evidence>
<keyword evidence="2" id="KW-0808">Transferase</keyword>
<gene>
    <name evidence="11" type="ORF">UU49_C0041G0001</name>
</gene>
<comment type="catalytic activity">
    <reaction evidence="9">
        <text>D-ribose 5-phosphate + ATP = 5-phospho-alpha-D-ribose 1-diphosphate + AMP + H(+)</text>
        <dbReference type="Rhea" id="RHEA:15609"/>
        <dbReference type="ChEBI" id="CHEBI:15378"/>
        <dbReference type="ChEBI" id="CHEBI:30616"/>
        <dbReference type="ChEBI" id="CHEBI:58017"/>
        <dbReference type="ChEBI" id="CHEBI:78346"/>
        <dbReference type="ChEBI" id="CHEBI:456215"/>
        <dbReference type="EC" id="2.7.6.1"/>
    </reaction>
</comment>
<sequence length="222" mass="24598">MSNLKIFSDLSHPELAKEICAELQMPLGQANIQMIVEIQECVRGSDVFVIGTQAPPASENFISFCILINALRYASARRITAVIPYLFESRSDKKDRPRIAIVSRLVAQMLETSGINRAIFIDLHAPQIQGFFRLPTDTINGAGLICKFLKQRDLSNYVIVAPDAGEAKKLHPFQELMPQLPLAMLDKRRYAHDEKPTVHKLIGDVGGKVALIIDDEISSGGT</sequence>
<dbReference type="PATRIC" id="fig|1619048.3.peg.802"/>
<dbReference type="InterPro" id="IPR005946">
    <property type="entry name" value="Rib-P_diPkinase"/>
</dbReference>
<dbReference type="GO" id="GO:0004749">
    <property type="term" value="F:ribose phosphate diphosphokinase activity"/>
    <property type="evidence" value="ECO:0007669"/>
    <property type="project" value="UniProtKB-EC"/>
</dbReference>
<dbReference type="GO" id="GO:0009156">
    <property type="term" value="P:ribonucleoside monophosphate biosynthetic process"/>
    <property type="evidence" value="ECO:0007669"/>
    <property type="project" value="InterPro"/>
</dbReference>
<proteinExistence type="predicted"/>
<evidence type="ECO:0000256" key="6">
    <source>
        <dbReference type="ARBA" id="ARBA00022777"/>
    </source>
</evidence>
<evidence type="ECO:0000256" key="3">
    <source>
        <dbReference type="ARBA" id="ARBA00022723"/>
    </source>
</evidence>
<dbReference type="GO" id="GO:0006015">
    <property type="term" value="P:5-phosphoribose 1-diphosphate biosynthetic process"/>
    <property type="evidence" value="ECO:0007669"/>
    <property type="project" value="TreeGrafter"/>
</dbReference>
<evidence type="ECO:0000256" key="7">
    <source>
        <dbReference type="ARBA" id="ARBA00022840"/>
    </source>
</evidence>
<dbReference type="InterPro" id="IPR000836">
    <property type="entry name" value="PRTase_dom"/>
</dbReference>
<dbReference type="FunFam" id="3.40.50.2020:FF:000007">
    <property type="entry name" value="Ribose-phosphate pyrophosphokinase"/>
    <property type="match status" value="1"/>
</dbReference>
<name>A0A0G0Y8X1_9BACT</name>
<dbReference type="GO" id="GO:0005737">
    <property type="term" value="C:cytoplasm"/>
    <property type="evidence" value="ECO:0007669"/>
    <property type="project" value="TreeGrafter"/>
</dbReference>
<feature type="domain" description="Ribose-phosphate pyrophosphokinase N-terminal" evidence="10">
    <location>
        <begin position="4"/>
        <end position="114"/>
    </location>
</feature>
<dbReference type="InterPro" id="IPR029057">
    <property type="entry name" value="PRTase-like"/>
</dbReference>
<dbReference type="SUPFAM" id="SSF53271">
    <property type="entry name" value="PRTase-like"/>
    <property type="match status" value="2"/>
</dbReference>
<organism evidence="11 12">
    <name type="scientific">Candidatus Magasanikbacteria bacterium GW2011_GWC2_41_17</name>
    <dbReference type="NCBI Taxonomy" id="1619048"/>
    <lineage>
        <taxon>Bacteria</taxon>
        <taxon>Candidatus Magasanikiibacteriota</taxon>
    </lineage>
</organism>
<protein>
    <recommendedName>
        <fullName evidence="1">ribose-phosphate diphosphokinase</fullName>
        <ecNumber evidence="1">2.7.6.1</ecNumber>
    </recommendedName>
</protein>
<evidence type="ECO:0000259" key="10">
    <source>
        <dbReference type="Pfam" id="PF13793"/>
    </source>
</evidence>
<evidence type="ECO:0000256" key="1">
    <source>
        <dbReference type="ARBA" id="ARBA00013247"/>
    </source>
</evidence>
<evidence type="ECO:0000313" key="11">
    <source>
        <dbReference type="EMBL" id="KKR96737.1"/>
    </source>
</evidence>
<dbReference type="PANTHER" id="PTHR10210">
    <property type="entry name" value="RIBOSE-PHOSPHATE DIPHOSPHOKINASE FAMILY MEMBER"/>
    <property type="match status" value="1"/>
</dbReference>
<dbReference type="Gene3D" id="3.40.50.2020">
    <property type="match status" value="2"/>
</dbReference>
<dbReference type="GO" id="GO:0000287">
    <property type="term" value="F:magnesium ion binding"/>
    <property type="evidence" value="ECO:0007669"/>
    <property type="project" value="InterPro"/>
</dbReference>
<comment type="caution">
    <text evidence="11">The sequence shown here is derived from an EMBL/GenBank/DDBJ whole genome shotgun (WGS) entry which is preliminary data.</text>
</comment>
<evidence type="ECO:0000313" key="12">
    <source>
        <dbReference type="Proteomes" id="UP000034108"/>
    </source>
</evidence>
<dbReference type="PANTHER" id="PTHR10210:SF32">
    <property type="entry name" value="RIBOSE-PHOSPHATE PYROPHOSPHOKINASE 2"/>
    <property type="match status" value="1"/>
</dbReference>
<evidence type="ECO:0000256" key="4">
    <source>
        <dbReference type="ARBA" id="ARBA00022727"/>
    </source>
</evidence>
<keyword evidence="6 11" id="KW-0418">Kinase</keyword>
<keyword evidence="8" id="KW-0460">Magnesium</keyword>
<dbReference type="STRING" id="1619048.UU49_C0041G0001"/>
<keyword evidence="4" id="KW-0545">Nucleotide biosynthesis</keyword>
<keyword evidence="3" id="KW-0479">Metal-binding</keyword>
<keyword evidence="5" id="KW-0547">Nucleotide-binding</keyword>
<dbReference type="InterPro" id="IPR029099">
    <property type="entry name" value="Pribosyltran_N"/>
</dbReference>
<evidence type="ECO:0000256" key="2">
    <source>
        <dbReference type="ARBA" id="ARBA00022679"/>
    </source>
</evidence>
<feature type="non-terminal residue" evidence="11">
    <location>
        <position position="222"/>
    </location>
</feature>
<dbReference type="InterPro" id="IPR000842">
    <property type="entry name" value="PRib_PP_synth_CS"/>
</dbReference>
<reference evidence="11 12" key="1">
    <citation type="journal article" date="2015" name="Nature">
        <title>rRNA introns, odd ribosomes, and small enigmatic genomes across a large radiation of phyla.</title>
        <authorList>
            <person name="Brown C.T."/>
            <person name="Hug L.A."/>
            <person name="Thomas B.C."/>
            <person name="Sharon I."/>
            <person name="Castelle C.J."/>
            <person name="Singh A."/>
            <person name="Wilkins M.J."/>
            <person name="Williams K.H."/>
            <person name="Banfield J.F."/>
        </authorList>
    </citation>
    <scope>NUCLEOTIDE SEQUENCE [LARGE SCALE GENOMIC DNA]</scope>
</reference>
<keyword evidence="7" id="KW-0067">ATP-binding</keyword>
<dbReference type="GO" id="GO:0016301">
    <property type="term" value="F:kinase activity"/>
    <property type="evidence" value="ECO:0007669"/>
    <property type="project" value="UniProtKB-KW"/>
</dbReference>